<evidence type="ECO:0000313" key="1">
    <source>
        <dbReference type="EMBL" id="GAA3025280.1"/>
    </source>
</evidence>
<name>A0ABP6KW09_9ENTE</name>
<protein>
    <submittedName>
        <fullName evidence="1">Uncharacterized protein</fullName>
    </submittedName>
</protein>
<sequence>MKRKILLIVLLGFFVFQPIEALAVVKDTSVDTTKQTSEEVISPFKDIIKWRYKTKNNKLYKRQYNYSKEKWIGSWQVV</sequence>
<dbReference type="EMBL" id="BAAAXQ010000075">
    <property type="protein sequence ID" value="GAA3025280.1"/>
    <property type="molecule type" value="Genomic_DNA"/>
</dbReference>
<keyword evidence="2" id="KW-1185">Reference proteome</keyword>
<reference evidence="2" key="1">
    <citation type="journal article" date="2019" name="Int. J. Syst. Evol. Microbiol.">
        <title>The Global Catalogue of Microorganisms (GCM) 10K type strain sequencing project: providing services to taxonomists for standard genome sequencing and annotation.</title>
        <authorList>
            <consortium name="The Broad Institute Genomics Platform"/>
            <consortium name="The Broad Institute Genome Sequencing Center for Infectious Disease"/>
            <person name="Wu L."/>
            <person name="Ma J."/>
        </authorList>
    </citation>
    <scope>NUCLEOTIDE SEQUENCE [LARGE SCALE GENOMIC DNA]</scope>
    <source>
        <strain evidence="2">JCM 8736</strain>
    </source>
</reference>
<evidence type="ECO:0000313" key="2">
    <source>
        <dbReference type="Proteomes" id="UP001501577"/>
    </source>
</evidence>
<proteinExistence type="predicted"/>
<dbReference type="RefSeq" id="WP_068710685.1">
    <property type="nucleotide sequence ID" value="NZ_BAAAXQ010000075.1"/>
</dbReference>
<dbReference type="Proteomes" id="UP001501577">
    <property type="component" value="Unassembled WGS sequence"/>
</dbReference>
<comment type="caution">
    <text evidence="1">The sequence shown here is derived from an EMBL/GenBank/DDBJ whole genome shotgun (WGS) entry which is preliminary data.</text>
</comment>
<accession>A0ABP6KW09</accession>
<gene>
    <name evidence="1" type="ORF">GCM10019998_22220</name>
</gene>
<organism evidence="1 2">
    <name type="scientific">Tetragenococcus solitarius</name>
    <dbReference type="NCBI Taxonomy" id="71453"/>
    <lineage>
        <taxon>Bacteria</taxon>
        <taxon>Bacillati</taxon>
        <taxon>Bacillota</taxon>
        <taxon>Bacilli</taxon>
        <taxon>Lactobacillales</taxon>
        <taxon>Enterococcaceae</taxon>
        <taxon>Tetragenococcus</taxon>
    </lineage>
</organism>